<evidence type="ECO:0000313" key="2">
    <source>
        <dbReference type="EMBL" id="VDO93855.1"/>
    </source>
</evidence>
<sequence>MVRTATTVTLHCAFLFCRCTNFRRLSLRRHRRLLVAATAHFCAGPERPGLPTTTTAFAIDCRVCPAPGMWFAQLLFLQSVGQPTSQPVSQPASQPVGSFSGYR</sequence>
<gene>
    <name evidence="2" type="ORF">SBAD_LOCUS1289</name>
</gene>
<evidence type="ECO:0000256" key="1">
    <source>
        <dbReference type="SAM" id="MobiDB-lite"/>
    </source>
</evidence>
<evidence type="ECO:0000313" key="3">
    <source>
        <dbReference type="Proteomes" id="UP000270296"/>
    </source>
</evidence>
<dbReference type="WBParaSite" id="SBAD_0000134601-mRNA-1">
    <property type="protein sequence ID" value="SBAD_0000134601-mRNA-1"/>
    <property type="gene ID" value="SBAD_0000134601"/>
</dbReference>
<feature type="region of interest" description="Disordered" evidence="1">
    <location>
        <begin position="83"/>
        <end position="103"/>
    </location>
</feature>
<dbReference type="Proteomes" id="UP000270296">
    <property type="component" value="Unassembled WGS sequence"/>
</dbReference>
<organism evidence="4">
    <name type="scientific">Soboliphyme baturini</name>
    <dbReference type="NCBI Taxonomy" id="241478"/>
    <lineage>
        <taxon>Eukaryota</taxon>
        <taxon>Metazoa</taxon>
        <taxon>Ecdysozoa</taxon>
        <taxon>Nematoda</taxon>
        <taxon>Enoplea</taxon>
        <taxon>Dorylaimia</taxon>
        <taxon>Dioctophymatida</taxon>
        <taxon>Dioctophymatoidea</taxon>
        <taxon>Soboliphymatidae</taxon>
        <taxon>Soboliphyme</taxon>
    </lineage>
</organism>
<reference evidence="2 3" key="2">
    <citation type="submission" date="2018-11" db="EMBL/GenBank/DDBJ databases">
        <authorList>
            <consortium name="Pathogen Informatics"/>
        </authorList>
    </citation>
    <scope>NUCLEOTIDE SEQUENCE [LARGE SCALE GENOMIC DNA]</scope>
</reference>
<keyword evidence="3" id="KW-1185">Reference proteome</keyword>
<protein>
    <submittedName>
        <fullName evidence="4">Secreted protein</fullName>
    </submittedName>
</protein>
<reference evidence="4" key="1">
    <citation type="submission" date="2016-06" db="UniProtKB">
        <authorList>
            <consortium name="WormBaseParasite"/>
        </authorList>
    </citation>
    <scope>IDENTIFICATION</scope>
</reference>
<dbReference type="AlphaFoldDB" id="A0A183ICE5"/>
<feature type="compositionally biased region" description="Polar residues" evidence="1">
    <location>
        <begin position="83"/>
        <end position="97"/>
    </location>
</feature>
<evidence type="ECO:0000313" key="4">
    <source>
        <dbReference type="WBParaSite" id="SBAD_0000134601-mRNA-1"/>
    </source>
</evidence>
<name>A0A183ICE5_9BILA</name>
<proteinExistence type="predicted"/>
<dbReference type="EMBL" id="UZAM01006775">
    <property type="protein sequence ID" value="VDO93855.1"/>
    <property type="molecule type" value="Genomic_DNA"/>
</dbReference>
<accession>A0A183ICE5</accession>